<evidence type="ECO:0000313" key="1">
    <source>
        <dbReference type="EMBL" id="GFH23569.1"/>
    </source>
</evidence>
<organism evidence="1 2">
    <name type="scientific">Haematococcus lacustris</name>
    <name type="common">Green alga</name>
    <name type="synonym">Haematococcus pluvialis</name>
    <dbReference type="NCBI Taxonomy" id="44745"/>
    <lineage>
        <taxon>Eukaryota</taxon>
        <taxon>Viridiplantae</taxon>
        <taxon>Chlorophyta</taxon>
        <taxon>core chlorophytes</taxon>
        <taxon>Chlorophyceae</taxon>
        <taxon>CS clade</taxon>
        <taxon>Chlamydomonadales</taxon>
        <taxon>Haematococcaceae</taxon>
        <taxon>Haematococcus</taxon>
    </lineage>
</organism>
<name>A0A699ZVB5_HAELA</name>
<reference evidence="1 2" key="1">
    <citation type="submission" date="2020-02" db="EMBL/GenBank/DDBJ databases">
        <title>Draft genome sequence of Haematococcus lacustris strain NIES-144.</title>
        <authorList>
            <person name="Morimoto D."/>
            <person name="Nakagawa S."/>
            <person name="Yoshida T."/>
            <person name="Sawayama S."/>
        </authorList>
    </citation>
    <scope>NUCLEOTIDE SEQUENCE [LARGE SCALE GENOMIC DNA]</scope>
    <source>
        <strain evidence="1 2">NIES-144</strain>
    </source>
</reference>
<protein>
    <submittedName>
        <fullName evidence="1">Uncharacterized protein</fullName>
    </submittedName>
</protein>
<gene>
    <name evidence="1" type="ORF">HaLaN_21198</name>
</gene>
<accession>A0A699ZVB5</accession>
<evidence type="ECO:0000313" key="2">
    <source>
        <dbReference type="Proteomes" id="UP000485058"/>
    </source>
</evidence>
<comment type="caution">
    <text evidence="1">The sequence shown here is derived from an EMBL/GenBank/DDBJ whole genome shotgun (WGS) entry which is preliminary data.</text>
</comment>
<keyword evidence="2" id="KW-1185">Reference proteome</keyword>
<proteinExistence type="predicted"/>
<dbReference type="Proteomes" id="UP000485058">
    <property type="component" value="Unassembled WGS sequence"/>
</dbReference>
<sequence>MLSCASPGMNYVHSVALRLRILPGPLQCCEIAVVKATDSVPNAHFSSAFCHNSLPTPPTP</sequence>
<dbReference type="EMBL" id="BLLF01002303">
    <property type="protein sequence ID" value="GFH23569.1"/>
    <property type="molecule type" value="Genomic_DNA"/>
</dbReference>
<dbReference type="AlphaFoldDB" id="A0A699ZVB5"/>